<comment type="caution">
    <text evidence="5">The sequence shown here is derived from an EMBL/GenBank/DDBJ whole genome shotgun (WGS) entry which is preliminary data.</text>
</comment>
<dbReference type="Pfam" id="PF02635">
    <property type="entry name" value="DsrE"/>
    <property type="match status" value="1"/>
</dbReference>
<dbReference type="Proteomes" id="UP000241614">
    <property type="component" value="Unassembled WGS sequence"/>
</dbReference>
<dbReference type="GO" id="GO:0016740">
    <property type="term" value="F:transferase activity"/>
    <property type="evidence" value="ECO:0007669"/>
    <property type="project" value="UniProtKB-KW"/>
</dbReference>
<comment type="subunit">
    <text evidence="4">Heterohexamer, formed by a dimer of trimers. The hexameric TusBCD complex contains 2 copies each of TusB, TusC and TusD. The TusBCD complex interacts with TusE.</text>
</comment>
<proteinExistence type="inferred from homology"/>
<gene>
    <name evidence="4" type="primary">tusC</name>
    <name evidence="5" type="ORF">DA103_21300</name>
</gene>
<keyword evidence="3 4" id="KW-0819">tRNA processing</keyword>
<evidence type="ECO:0000256" key="4">
    <source>
        <dbReference type="HAMAP-Rule" id="MF_00389"/>
    </source>
</evidence>
<accession>A0A2T4XUK5</accession>
<name>A0A2T4XUK5_ENTCL</name>
<dbReference type="NCBIfam" id="NF001238">
    <property type="entry name" value="PRK00211.1"/>
    <property type="match status" value="1"/>
</dbReference>
<keyword evidence="2 4" id="KW-0963">Cytoplasm</keyword>
<comment type="similarity">
    <text evidence="1 4">Belongs to the DsrF/TusC family.</text>
</comment>
<dbReference type="SUPFAM" id="SSF75169">
    <property type="entry name" value="DsrEFH-like"/>
    <property type="match status" value="1"/>
</dbReference>
<dbReference type="NCBIfam" id="TIGR03010">
    <property type="entry name" value="sulf_tusC_dsrF"/>
    <property type="match status" value="1"/>
</dbReference>
<dbReference type="PANTHER" id="PTHR38780:SF1">
    <property type="entry name" value="PROTEIN TUSC"/>
    <property type="match status" value="1"/>
</dbReference>
<dbReference type="Gene3D" id="3.40.1260.10">
    <property type="entry name" value="DsrEFH-like"/>
    <property type="match status" value="1"/>
</dbReference>
<organism evidence="5 6">
    <name type="scientific">Enterobacter cloacae</name>
    <dbReference type="NCBI Taxonomy" id="550"/>
    <lineage>
        <taxon>Bacteria</taxon>
        <taxon>Pseudomonadati</taxon>
        <taxon>Pseudomonadota</taxon>
        <taxon>Gammaproteobacteria</taxon>
        <taxon>Enterobacterales</taxon>
        <taxon>Enterobacteriaceae</taxon>
        <taxon>Enterobacter</taxon>
        <taxon>Enterobacter cloacae complex</taxon>
    </lineage>
</organism>
<dbReference type="PANTHER" id="PTHR38780">
    <property type="entry name" value="PROTEIN TUSC"/>
    <property type="match status" value="1"/>
</dbReference>
<keyword evidence="5" id="KW-0808">Transferase</keyword>
<evidence type="ECO:0000256" key="2">
    <source>
        <dbReference type="ARBA" id="ARBA00022490"/>
    </source>
</evidence>
<dbReference type="InterPro" id="IPR017462">
    <property type="entry name" value="Sulphur_relay_TusC/DsrF"/>
</dbReference>
<dbReference type="EMBL" id="PZPP01000020">
    <property type="protein sequence ID" value="PTM33624.1"/>
    <property type="molecule type" value="Genomic_DNA"/>
</dbReference>
<dbReference type="InterPro" id="IPR037450">
    <property type="entry name" value="Sulphur_relay_TusC"/>
</dbReference>
<comment type="subcellular location">
    <subcellularLocation>
        <location evidence="4">Cytoplasm</location>
    </subcellularLocation>
</comment>
<dbReference type="OrthoDB" id="9789418at2"/>
<dbReference type="RefSeq" id="WP_108091110.1">
    <property type="nucleotide sequence ID" value="NZ_PZPP01000020.1"/>
</dbReference>
<reference evidence="5 6" key="1">
    <citation type="submission" date="2018-04" db="EMBL/GenBank/DDBJ databases">
        <title>Genome sequencing reveals highly heavy metal resistance and biotechnology application of the novel Enterobacter cloacae amazonensis isolated from wastewater river in Manaus - Amazonas.</title>
        <authorList>
            <person name="Astolfi M.C.T."/>
            <person name="Carvalho E.B.D.S."/>
            <person name="Lacerda L.B."/>
            <person name="Pinto M.V."/>
            <person name="Nogueira V.B."/>
            <person name="Barros A.M."/>
            <person name="Astolfi-Filho S."/>
        </authorList>
    </citation>
    <scope>NUCLEOTIDE SEQUENCE [LARGE SCALE GENOMIC DNA]</scope>
    <source>
        <strain evidence="6">amazonensis</strain>
    </source>
</reference>
<protein>
    <recommendedName>
        <fullName evidence="4">Protein TusC</fullName>
    </recommendedName>
    <alternativeName>
        <fullName evidence="4">tRNA 2-thiouridine synthesizing protein C</fullName>
    </alternativeName>
</protein>
<comment type="function">
    <text evidence="4">Part of a sulfur-relay system required for 2-thiolation of 5-methylaminomethyl-2-thiouridine (mnm(5)s(2)U) at tRNA wobble positions.</text>
</comment>
<dbReference type="AlphaFoldDB" id="A0A2T4XUK5"/>
<dbReference type="GO" id="GO:0005737">
    <property type="term" value="C:cytoplasm"/>
    <property type="evidence" value="ECO:0007669"/>
    <property type="project" value="UniProtKB-SubCell"/>
</dbReference>
<dbReference type="GO" id="GO:0008033">
    <property type="term" value="P:tRNA processing"/>
    <property type="evidence" value="ECO:0007669"/>
    <property type="project" value="UniProtKB-UniRule"/>
</dbReference>
<evidence type="ECO:0000256" key="3">
    <source>
        <dbReference type="ARBA" id="ARBA00022694"/>
    </source>
</evidence>
<evidence type="ECO:0000256" key="1">
    <source>
        <dbReference type="ARBA" id="ARBA00005996"/>
    </source>
</evidence>
<evidence type="ECO:0000313" key="6">
    <source>
        <dbReference type="Proteomes" id="UP000241614"/>
    </source>
</evidence>
<dbReference type="InterPro" id="IPR003787">
    <property type="entry name" value="Sulphur_relay_DsrE/F-like"/>
</dbReference>
<dbReference type="InterPro" id="IPR027396">
    <property type="entry name" value="DsrEFH-like"/>
</dbReference>
<evidence type="ECO:0000313" key="5">
    <source>
        <dbReference type="EMBL" id="PTM33624.1"/>
    </source>
</evidence>
<sequence>MKRIAFVFSSAPHGSASGREGLDALLATSALTEDIGVFFLGDGVFQLLAGQQPQTILARDYIATFKVLPLYDIETFYVCADSLAARGLNEATPFVLDVTCLSSTALREHLSHYDTVLTF</sequence>
<dbReference type="HAMAP" id="MF_00389">
    <property type="entry name" value="Thiourid_synth_C"/>
    <property type="match status" value="1"/>
</dbReference>